<sequence>MSPLVVDLKLYCNTYVGSLLKNSLITASKRAIIIIDDELQRKKRKAEPVTFKTPSPLKDVLRPLKVAYETSKLELCKVMSLEQKSDDVHAPAALINQRFINNSEYTNLNTNGLNSFELSDDFTLDELNTKIIKISEKLIESVIQFDDHWFFITEFEIYVRNRSYIDDCAQESWWLMYPGKLEVYLVKKNEKGNSWFEISMFWDRLEFLVTGGLRGNYSDGVVTPFLGSSQTALYPLNVSTNIKTTNVLVRKEGAKTNQTTRKLRQYNKISAKQKWLFRSSKFVRKGFYTTVPLDVHSNYIKTNMASVASFLLSKIVEKEFKEDDTQHVFKLLADTSLFSLKKTDISLNLLKRDCQKLNLPASQQVIIKCFINLAEGRMDELVNDDIMALSKGTLSSFCKNEDEKKLRRNVHLL</sequence>
<name>A0A8H7VUZ2_9FUNG</name>
<accession>A0A8H7VUZ2</accession>
<gene>
    <name evidence="1" type="ORF">INT48_007387</name>
</gene>
<organism evidence="1 2">
    <name type="scientific">Thamnidium elegans</name>
    <dbReference type="NCBI Taxonomy" id="101142"/>
    <lineage>
        <taxon>Eukaryota</taxon>
        <taxon>Fungi</taxon>
        <taxon>Fungi incertae sedis</taxon>
        <taxon>Mucoromycota</taxon>
        <taxon>Mucoromycotina</taxon>
        <taxon>Mucoromycetes</taxon>
        <taxon>Mucorales</taxon>
        <taxon>Mucorineae</taxon>
        <taxon>Mucoraceae</taxon>
        <taxon>Thamnidium</taxon>
    </lineage>
</organism>
<protein>
    <submittedName>
        <fullName evidence="1">Uncharacterized protein</fullName>
    </submittedName>
</protein>
<dbReference type="AlphaFoldDB" id="A0A8H7VUZ2"/>
<dbReference type="EMBL" id="JAEPRE010000114">
    <property type="protein sequence ID" value="KAG2232372.1"/>
    <property type="molecule type" value="Genomic_DNA"/>
</dbReference>
<keyword evidence="2" id="KW-1185">Reference proteome</keyword>
<evidence type="ECO:0000313" key="2">
    <source>
        <dbReference type="Proteomes" id="UP000613177"/>
    </source>
</evidence>
<evidence type="ECO:0000313" key="1">
    <source>
        <dbReference type="EMBL" id="KAG2232372.1"/>
    </source>
</evidence>
<proteinExistence type="predicted"/>
<reference evidence="1" key="1">
    <citation type="submission" date="2021-01" db="EMBL/GenBank/DDBJ databases">
        <title>Metabolic potential, ecology and presence of endohyphal bacteria is reflected in genomic diversity of Mucoromycotina.</title>
        <authorList>
            <person name="Muszewska A."/>
            <person name="Okrasinska A."/>
            <person name="Steczkiewicz K."/>
            <person name="Drgas O."/>
            <person name="Orlowska M."/>
            <person name="Perlinska-Lenart U."/>
            <person name="Aleksandrzak-Piekarczyk T."/>
            <person name="Szatraj K."/>
            <person name="Zielenkiewicz U."/>
            <person name="Pilsyk S."/>
            <person name="Malc E."/>
            <person name="Mieczkowski P."/>
            <person name="Kruszewska J.S."/>
            <person name="Biernat P."/>
            <person name="Pawlowska J."/>
        </authorList>
    </citation>
    <scope>NUCLEOTIDE SEQUENCE</scope>
    <source>
        <strain evidence="1">WA0000018081</strain>
    </source>
</reference>
<comment type="caution">
    <text evidence="1">The sequence shown here is derived from an EMBL/GenBank/DDBJ whole genome shotgun (WGS) entry which is preliminary data.</text>
</comment>
<dbReference type="Proteomes" id="UP000613177">
    <property type="component" value="Unassembled WGS sequence"/>
</dbReference>